<evidence type="ECO:0000259" key="6">
    <source>
        <dbReference type="PROSITE" id="PS50893"/>
    </source>
</evidence>
<reference evidence="7 8" key="1">
    <citation type="submission" date="2021-08" db="EMBL/GenBank/DDBJ databases">
        <title>Complete genome sequence of Leptospira kobayashii strain E30.</title>
        <authorList>
            <person name="Nakao R."/>
            <person name="Nakamura S."/>
            <person name="Masuzawa T."/>
            <person name="Koizumi N."/>
        </authorList>
    </citation>
    <scope>NUCLEOTIDE SEQUENCE [LARGE SCALE GENOMIC DNA]</scope>
    <source>
        <strain evidence="7 8">E30</strain>
        <plasmid evidence="7 8">pE30-1</plasmid>
    </source>
</reference>
<keyword evidence="2" id="KW-0547">Nucleotide-binding</keyword>
<evidence type="ECO:0000313" key="7">
    <source>
        <dbReference type="EMBL" id="BDA80935.1"/>
    </source>
</evidence>
<protein>
    <submittedName>
        <fullName evidence="7">Hemin import ATP-binding protein HmuV</fullName>
    </submittedName>
</protein>
<evidence type="ECO:0000256" key="5">
    <source>
        <dbReference type="ARBA" id="ARBA00037066"/>
    </source>
</evidence>
<evidence type="ECO:0000313" key="8">
    <source>
        <dbReference type="Proteomes" id="UP000245263"/>
    </source>
</evidence>
<dbReference type="PROSITE" id="PS50893">
    <property type="entry name" value="ABC_TRANSPORTER_2"/>
    <property type="match status" value="1"/>
</dbReference>
<keyword evidence="3 7" id="KW-0067">ATP-binding</keyword>
<dbReference type="SUPFAM" id="SSF52540">
    <property type="entry name" value="P-loop containing nucleoside triphosphate hydrolases"/>
    <property type="match status" value="1"/>
</dbReference>
<sequence>MSLVAKQVSFSVGSHQLLSDISLTIHPGEVHVLMGKNGAGKSTLFKLLCGDIPPTNGEIFLNDKSIEVWKKKDLAKFRSVLTQDFELQFPFSTREIVALGRSPHKSTNSENEQIIDESMSITNTLHVANRSYSTLSGGEKQRAQYSRVLSQVWGDPPKFLLLDEPTSSMDLPNQMKLLQVTRHMADQGYGILLILHDINTAYQFADKISLLRDGKLVVTGGAAEVLTEENIKRIFDVEMFVLKTPKGNIIIPKLIKKDK</sequence>
<keyword evidence="7" id="KW-0614">Plasmid</keyword>
<dbReference type="EMBL" id="AP025030">
    <property type="protein sequence ID" value="BDA80935.1"/>
    <property type="molecule type" value="Genomic_DNA"/>
</dbReference>
<name>A0ABM7UP26_9LEPT</name>
<dbReference type="PANTHER" id="PTHR42794:SF1">
    <property type="entry name" value="HEMIN IMPORT ATP-BINDING PROTEIN HMUV"/>
    <property type="match status" value="1"/>
</dbReference>
<dbReference type="CDD" id="cd03214">
    <property type="entry name" value="ABC_Iron-Siderophores_B12_Hemin"/>
    <property type="match status" value="1"/>
</dbReference>
<keyword evidence="1" id="KW-0813">Transport</keyword>
<keyword evidence="4" id="KW-1278">Translocase</keyword>
<organism evidence="7 8">
    <name type="scientific">Leptospira kobayashii</name>
    <dbReference type="NCBI Taxonomy" id="1917830"/>
    <lineage>
        <taxon>Bacteria</taxon>
        <taxon>Pseudomonadati</taxon>
        <taxon>Spirochaetota</taxon>
        <taxon>Spirochaetia</taxon>
        <taxon>Leptospirales</taxon>
        <taxon>Leptospiraceae</taxon>
        <taxon>Leptospira</taxon>
    </lineage>
</organism>
<evidence type="ECO:0000256" key="4">
    <source>
        <dbReference type="ARBA" id="ARBA00022967"/>
    </source>
</evidence>
<dbReference type="SMART" id="SM00382">
    <property type="entry name" value="AAA"/>
    <property type="match status" value="1"/>
</dbReference>
<dbReference type="InterPro" id="IPR003593">
    <property type="entry name" value="AAA+_ATPase"/>
</dbReference>
<geneLocation type="plasmid" evidence="7 8">
    <name>pE30-1</name>
</geneLocation>
<comment type="function">
    <text evidence="5">Part of the ABC transporter complex HmuTUV involved in hemin import. Responsible for energy coupling to the transport system.</text>
</comment>
<dbReference type="Pfam" id="PF00005">
    <property type="entry name" value="ABC_tran"/>
    <property type="match status" value="1"/>
</dbReference>
<feature type="domain" description="ABC transporter" evidence="6">
    <location>
        <begin position="3"/>
        <end position="238"/>
    </location>
</feature>
<dbReference type="Proteomes" id="UP000245263">
    <property type="component" value="Plasmid pE30-1"/>
</dbReference>
<dbReference type="RefSeq" id="WP_109022487.1">
    <property type="nucleotide sequence ID" value="NZ_AP025030.1"/>
</dbReference>
<keyword evidence="8" id="KW-1185">Reference proteome</keyword>
<dbReference type="NCBIfam" id="NF010068">
    <property type="entry name" value="PRK13548.1"/>
    <property type="match status" value="1"/>
</dbReference>
<evidence type="ECO:0000256" key="2">
    <source>
        <dbReference type="ARBA" id="ARBA00022741"/>
    </source>
</evidence>
<accession>A0ABM7UP26</accession>
<evidence type="ECO:0000256" key="1">
    <source>
        <dbReference type="ARBA" id="ARBA00022448"/>
    </source>
</evidence>
<dbReference type="InterPro" id="IPR027417">
    <property type="entry name" value="P-loop_NTPase"/>
</dbReference>
<dbReference type="PANTHER" id="PTHR42794">
    <property type="entry name" value="HEMIN IMPORT ATP-BINDING PROTEIN HMUV"/>
    <property type="match status" value="1"/>
</dbReference>
<proteinExistence type="predicted"/>
<evidence type="ECO:0000256" key="3">
    <source>
        <dbReference type="ARBA" id="ARBA00022840"/>
    </source>
</evidence>
<dbReference type="InterPro" id="IPR003439">
    <property type="entry name" value="ABC_transporter-like_ATP-bd"/>
</dbReference>
<dbReference type="Gene3D" id="3.40.50.300">
    <property type="entry name" value="P-loop containing nucleotide triphosphate hydrolases"/>
    <property type="match status" value="1"/>
</dbReference>
<dbReference type="GO" id="GO:0005524">
    <property type="term" value="F:ATP binding"/>
    <property type="evidence" value="ECO:0007669"/>
    <property type="project" value="UniProtKB-KW"/>
</dbReference>
<gene>
    <name evidence="7" type="primary">hmuV</name>
    <name evidence="7" type="ORF">LPTSP3_g38650</name>
</gene>